<proteinExistence type="predicted"/>
<sequence length="547" mass="62768">MYGNNILFLIVIITTVIILNVQSGCCEEKKDGSDSKKKESGEFNVFNWAMRPLQTFLEWYYPDIETEEKYSKNTFSITVEFGAPVTGYLLIETSCNQKISEIKKKIQQKRIDYTVNQQILVLLWHNDDKTLVILENEKKLGDYINSNCDCNDILSPQFDLYPWNIQKSVLSTCDQCRIEVYKRFTYEDVVFTSEPNVTHYEYAMMSSHVYEPNKLFLHDWYVINHNPPHKNGLAFAIYMNTKRHQLVVSIRGTIVTTSLSSILDNILTDIRLFLSTQNIDTFDTARLLLFSDESLTIPHPDSHKYSVSFTGHSLGAALAECFACYYQAYAITFDSPGTSRILNNDPICQRNIKKEGYEPEKKIRTYLGNYVNVINAANPQFGGVMYLKQFGVDHDTDLNEFYYIKSSAASIFLAACLFMTTAHKRVFELGLWFSIICFIMKSSIISYIGNFWDLNDNISNSLSFNPTTGKAYKAEHIKASLWPTFIDHTIKSIAFHSMPSNIPKCIRLNIILFLFAWIFNIGGFVFCKGATVAVIGLRRKTVKRKPD</sequence>
<evidence type="ECO:0000259" key="3">
    <source>
        <dbReference type="Pfam" id="PF01764"/>
    </source>
</evidence>
<evidence type="ECO:0000313" key="4">
    <source>
        <dbReference type="EMBL" id="CAF3640735.1"/>
    </source>
</evidence>
<dbReference type="Proteomes" id="UP000663844">
    <property type="component" value="Unassembled WGS sequence"/>
</dbReference>
<keyword evidence="1" id="KW-1133">Transmembrane helix</keyword>
<dbReference type="GO" id="GO:0006629">
    <property type="term" value="P:lipid metabolic process"/>
    <property type="evidence" value="ECO:0007669"/>
    <property type="project" value="InterPro"/>
</dbReference>
<keyword evidence="2" id="KW-0732">Signal</keyword>
<keyword evidence="1" id="KW-0812">Transmembrane</keyword>
<feature type="chain" id="PRO_5032489426" description="Fungal lipase-type domain-containing protein" evidence="2">
    <location>
        <begin position="24"/>
        <end position="547"/>
    </location>
</feature>
<feature type="domain" description="Fungal lipase-type" evidence="3">
    <location>
        <begin position="302"/>
        <end position="326"/>
    </location>
</feature>
<accession>A0A818QX00</accession>
<comment type="caution">
    <text evidence="4">The sequence shown here is derived from an EMBL/GenBank/DDBJ whole genome shotgun (WGS) entry which is preliminary data.</text>
</comment>
<keyword evidence="1" id="KW-0472">Membrane</keyword>
<evidence type="ECO:0000256" key="2">
    <source>
        <dbReference type="SAM" id="SignalP"/>
    </source>
</evidence>
<dbReference type="Pfam" id="PF01764">
    <property type="entry name" value="Lipase_3"/>
    <property type="match status" value="1"/>
</dbReference>
<gene>
    <name evidence="4" type="ORF">OXD698_LOCUS8456</name>
</gene>
<dbReference type="SUPFAM" id="SSF53474">
    <property type="entry name" value="alpha/beta-Hydrolases"/>
    <property type="match status" value="1"/>
</dbReference>
<dbReference type="EMBL" id="CAJOAZ010000409">
    <property type="protein sequence ID" value="CAF3640735.1"/>
    <property type="molecule type" value="Genomic_DNA"/>
</dbReference>
<feature type="signal peptide" evidence="2">
    <location>
        <begin position="1"/>
        <end position="23"/>
    </location>
</feature>
<dbReference type="Gene3D" id="3.40.50.1820">
    <property type="entry name" value="alpha/beta hydrolase"/>
    <property type="match status" value="1"/>
</dbReference>
<evidence type="ECO:0000256" key="1">
    <source>
        <dbReference type="SAM" id="Phobius"/>
    </source>
</evidence>
<evidence type="ECO:0000313" key="5">
    <source>
        <dbReference type="Proteomes" id="UP000663844"/>
    </source>
</evidence>
<dbReference type="InterPro" id="IPR002921">
    <property type="entry name" value="Fungal_lipase-type"/>
</dbReference>
<feature type="transmembrane region" description="Helical" evidence="1">
    <location>
        <begin position="429"/>
        <end position="449"/>
    </location>
</feature>
<protein>
    <recommendedName>
        <fullName evidence="3">Fungal lipase-type domain-containing protein</fullName>
    </recommendedName>
</protein>
<name>A0A818QX00_9BILA</name>
<feature type="transmembrane region" description="Helical" evidence="1">
    <location>
        <begin position="510"/>
        <end position="537"/>
    </location>
</feature>
<dbReference type="AlphaFoldDB" id="A0A818QX00"/>
<organism evidence="4 5">
    <name type="scientific">Adineta steineri</name>
    <dbReference type="NCBI Taxonomy" id="433720"/>
    <lineage>
        <taxon>Eukaryota</taxon>
        <taxon>Metazoa</taxon>
        <taxon>Spiralia</taxon>
        <taxon>Gnathifera</taxon>
        <taxon>Rotifera</taxon>
        <taxon>Eurotatoria</taxon>
        <taxon>Bdelloidea</taxon>
        <taxon>Adinetida</taxon>
        <taxon>Adinetidae</taxon>
        <taxon>Adineta</taxon>
    </lineage>
</organism>
<dbReference type="InterPro" id="IPR029058">
    <property type="entry name" value="AB_hydrolase_fold"/>
</dbReference>
<reference evidence="4" key="1">
    <citation type="submission" date="2021-02" db="EMBL/GenBank/DDBJ databases">
        <authorList>
            <person name="Nowell W R."/>
        </authorList>
    </citation>
    <scope>NUCLEOTIDE SEQUENCE</scope>
</reference>